<organism evidence="2">
    <name type="scientific">Caulobacter sp. (strain K31)</name>
    <dbReference type="NCBI Taxonomy" id="366602"/>
    <lineage>
        <taxon>Bacteria</taxon>
        <taxon>Pseudomonadati</taxon>
        <taxon>Pseudomonadota</taxon>
        <taxon>Alphaproteobacteria</taxon>
        <taxon>Caulobacterales</taxon>
        <taxon>Caulobacteraceae</taxon>
        <taxon>Caulobacter</taxon>
    </lineage>
</organism>
<reference evidence="2" key="1">
    <citation type="submission" date="2008-01" db="EMBL/GenBank/DDBJ databases">
        <title>Complete sequence of chromosome of Caulobacter sp. K31.</title>
        <authorList>
            <consortium name="US DOE Joint Genome Institute"/>
            <person name="Copeland A."/>
            <person name="Lucas S."/>
            <person name="Lapidus A."/>
            <person name="Barry K."/>
            <person name="Glavina del Rio T."/>
            <person name="Dalin E."/>
            <person name="Tice H."/>
            <person name="Pitluck S."/>
            <person name="Bruce D."/>
            <person name="Goodwin L."/>
            <person name="Thompson L.S."/>
            <person name="Brettin T."/>
            <person name="Detter J.C."/>
            <person name="Han C."/>
            <person name="Schmutz J."/>
            <person name="Larimer F."/>
            <person name="Land M."/>
            <person name="Hauser L."/>
            <person name="Kyrpides N."/>
            <person name="Kim E."/>
            <person name="Stephens C."/>
            <person name="Richardson P."/>
        </authorList>
    </citation>
    <scope>NUCLEOTIDE SEQUENCE [LARGE SCALE GENOMIC DNA]</scope>
    <source>
        <strain evidence="2">K31</strain>
    </source>
</reference>
<name>B0SVI6_CAUSK</name>
<proteinExistence type="predicted"/>
<dbReference type="EMBL" id="CP000927">
    <property type="protein sequence ID" value="ABZ70025.1"/>
    <property type="molecule type" value="Genomic_DNA"/>
</dbReference>
<dbReference type="AlphaFoldDB" id="B0SVI6"/>
<dbReference type="OrthoDB" id="9810122at2"/>
<dbReference type="KEGG" id="cak:Caul_0894"/>
<evidence type="ECO:0000256" key="1">
    <source>
        <dbReference type="SAM" id="MobiDB-lite"/>
    </source>
</evidence>
<dbReference type="HOGENOM" id="CLU_071534_1_0_5"/>
<feature type="region of interest" description="Disordered" evidence="1">
    <location>
        <begin position="275"/>
        <end position="295"/>
    </location>
</feature>
<protein>
    <recommendedName>
        <fullName evidence="3">Methyltransferase FkbM domain-containing protein</fullName>
    </recommendedName>
</protein>
<evidence type="ECO:0008006" key="3">
    <source>
        <dbReference type="Google" id="ProtNLM"/>
    </source>
</evidence>
<sequence>MFGGKRIVKQAQVANRIALERWWDDLRTNARAQEPGRLIAHGRKTYSQNDEDGIVLEIFNRIGEGDRRFIEFGVQAGVECNTALLLMAGWSGLWLDGSDKYVAAAKEHQAVAVGQGRLTVNKAFVTSENIDGLLGPWAGGAADKPASIDLLSIDIDGNDYWIWEAITAVRPRVVIIEYNAAYPPPVAFVAQYKADRVWDGGNYHSASLTSLEALGRAKGYALVGCNLSGANAFFVREDELTGSDGQPRFAAPYTAANHYEPPRYDLSGLPSGHPPRFGVNAAPPLSSSPLLGAKT</sequence>
<accession>B0SVI6</accession>
<gene>
    <name evidence="2" type="ordered locus">Caul_0894</name>
</gene>
<dbReference type="STRING" id="366602.Caul_0894"/>
<dbReference type="eggNOG" id="ENOG502Z9VT">
    <property type="taxonomic scope" value="Bacteria"/>
</dbReference>
<evidence type="ECO:0000313" key="2">
    <source>
        <dbReference type="EMBL" id="ABZ70025.1"/>
    </source>
</evidence>